<dbReference type="InterPro" id="IPR031680">
    <property type="entry name" value="Hepar_II_III_N"/>
</dbReference>
<reference evidence="7 8" key="1">
    <citation type="submission" date="2014-10" db="EMBL/GenBank/DDBJ databases">
        <title>Draft genome of anammox bacterium scalindua brodae, obtained using differential coverage binning of sequence data from two enrichment reactors.</title>
        <authorList>
            <person name="Speth D.R."/>
            <person name="Russ L."/>
            <person name="Kartal B."/>
            <person name="Op den Camp H.J."/>
            <person name="Dutilh B.E."/>
            <person name="Jetten M.S."/>
        </authorList>
    </citation>
    <scope>NUCLEOTIDE SEQUENCE [LARGE SCALE GENOMIC DNA]</scope>
    <source>
        <strain evidence="7">RU1</strain>
    </source>
</reference>
<organism evidence="7 8">
    <name type="scientific">Candidatus Scalindua brodae</name>
    <dbReference type="NCBI Taxonomy" id="237368"/>
    <lineage>
        <taxon>Bacteria</taxon>
        <taxon>Pseudomonadati</taxon>
        <taxon>Planctomycetota</taxon>
        <taxon>Candidatus Brocadiia</taxon>
        <taxon>Candidatus Brocadiales</taxon>
        <taxon>Candidatus Scalinduaceae</taxon>
        <taxon>Candidatus Scalindua</taxon>
    </lineage>
</organism>
<dbReference type="Gene3D" id="1.50.10.100">
    <property type="entry name" value="Chondroitin AC/alginate lyase"/>
    <property type="match status" value="1"/>
</dbReference>
<evidence type="ECO:0000256" key="4">
    <source>
        <dbReference type="ARBA" id="ARBA00023239"/>
    </source>
</evidence>
<dbReference type="PANTHER" id="PTHR39210">
    <property type="entry name" value="HEPARIN-SULFATE LYASE"/>
    <property type="match status" value="1"/>
</dbReference>
<gene>
    <name evidence="7" type="ORF">SCABRO_03390</name>
</gene>
<dbReference type="SUPFAM" id="SSF48230">
    <property type="entry name" value="Chondroitin AC/alginate lyase"/>
    <property type="match status" value="1"/>
</dbReference>
<dbReference type="AlphaFoldDB" id="A0A0B0EFM0"/>
<protein>
    <submittedName>
        <fullName evidence="7">Uncharacterized protein</fullName>
    </submittedName>
</protein>
<evidence type="ECO:0000313" key="8">
    <source>
        <dbReference type="Proteomes" id="UP000030652"/>
    </source>
</evidence>
<dbReference type="PATRIC" id="fig|237368.3.peg.3655"/>
<evidence type="ECO:0000256" key="3">
    <source>
        <dbReference type="ARBA" id="ARBA00022764"/>
    </source>
</evidence>
<sequence>MANIIDYSYMIRRIHPRQILHRVRKLSAARIEKIGFHRNKTTISNNKFFSAFRNDLRETIEIEDSAKEGEYLDSTKLLLNHMVERSNPSFFIEKDSLGKIKKIVNGNFSSTERSVVSNADKIINDPSYSFKLDDAGDNSALWAEKDKNGKEVVLGINAFRPFLFQLCKAYCYTEKVQYLQKAWDLICEWIAHTPLTNNVAWSSFAISRRLMEWMWAYNLLLHSRVISNDDNLIFLKSILLQTRRLFKRIEYDVMGNHLLLNAECLFWMGILFPEFTDSDKWVSKSLRILSEEIDNQVYDDGVHKEQSIHYHLFATNTFIEIILLARLNGVKINEKIECKAKKMVKFLARVMRPDGKIPLLGDSMWSNELSIQDVICYGSIMFTDEGLKRFAGISGFTEKALWLFGPTAFRTFNLLEVSSVIEKKDFIFKNTGYVISRNSWGKGAHYMVFDCGPFGLHQNPGHGHADALSIELCVFGKPLIVDPGVYTYEPGRWRSFFRGTSAHNTVEIDGIDQTPLWGAYKAGRMAKTQVKEYVSTDGYCLVCAEHDGYSRNNNPVFHQRQILFAMRKYWIIDDFFNGRGEHTFNTFFHFVPCHVRSEDNNVTAEMRNGINAAIYPVSLSNLHLQVSEGLTSPVQGWVSNVIYEKRPSPVATYTTEAKCPHRSLFVIYPTQDVDDNILSVTEIQSAPEGKLNGLTLETDEFVDYYITTLNSHQEYSIEDFVLKADTIFFHNERNSNAWELFSNNGFLVLKKNTFIVESDKGFKSIEMKRRNENLYLFTDNAANIKIWDTSISRVYLNNREISFSREVDCIHVTTLIN</sequence>
<proteinExistence type="predicted"/>
<dbReference type="eggNOG" id="COG5360">
    <property type="taxonomic scope" value="Bacteria"/>
</dbReference>
<keyword evidence="3" id="KW-0574">Periplasm</keyword>
<name>A0A0B0EFM0_9BACT</name>
<evidence type="ECO:0000256" key="2">
    <source>
        <dbReference type="ARBA" id="ARBA00022729"/>
    </source>
</evidence>
<evidence type="ECO:0000259" key="6">
    <source>
        <dbReference type="Pfam" id="PF16889"/>
    </source>
</evidence>
<dbReference type="Pfam" id="PF16889">
    <property type="entry name" value="Hepar_II_III_N"/>
    <property type="match status" value="1"/>
</dbReference>
<dbReference type="GO" id="GO:0042597">
    <property type="term" value="C:periplasmic space"/>
    <property type="evidence" value="ECO:0007669"/>
    <property type="project" value="UniProtKB-SubCell"/>
</dbReference>
<dbReference type="PANTHER" id="PTHR39210:SF1">
    <property type="entry name" value="HEPARIN-SULFATE LYASE"/>
    <property type="match status" value="1"/>
</dbReference>
<dbReference type="Proteomes" id="UP000030652">
    <property type="component" value="Unassembled WGS sequence"/>
</dbReference>
<evidence type="ECO:0000256" key="1">
    <source>
        <dbReference type="ARBA" id="ARBA00004418"/>
    </source>
</evidence>
<dbReference type="EMBL" id="JRYO01000230">
    <property type="protein sequence ID" value="KHE90861.1"/>
    <property type="molecule type" value="Genomic_DNA"/>
</dbReference>
<comment type="subcellular location">
    <subcellularLocation>
        <location evidence="1">Periplasm</location>
    </subcellularLocation>
</comment>
<comment type="caution">
    <text evidence="7">The sequence shown here is derived from an EMBL/GenBank/DDBJ whole genome shotgun (WGS) entry which is preliminary data.</text>
</comment>
<dbReference type="Gene3D" id="2.70.98.70">
    <property type="match status" value="1"/>
</dbReference>
<dbReference type="Pfam" id="PF07940">
    <property type="entry name" value="Hepar_II_III_C"/>
    <property type="match status" value="1"/>
</dbReference>
<feature type="domain" description="Heparinase II/III-like C-terminal" evidence="5">
    <location>
        <begin position="426"/>
        <end position="613"/>
    </location>
</feature>
<keyword evidence="2" id="KW-0732">Signal</keyword>
<evidence type="ECO:0000313" key="7">
    <source>
        <dbReference type="EMBL" id="KHE90861.1"/>
    </source>
</evidence>
<dbReference type="InterPro" id="IPR008929">
    <property type="entry name" value="Chondroitin_lyas"/>
</dbReference>
<accession>A0A0B0EFM0</accession>
<keyword evidence="4" id="KW-0456">Lyase</keyword>
<feature type="domain" description="Heparin-sulfate lyase N-terminal" evidence="6">
    <location>
        <begin position="49"/>
        <end position="373"/>
    </location>
</feature>
<dbReference type="InterPro" id="IPR012480">
    <property type="entry name" value="Hepar_II_III_C"/>
</dbReference>
<evidence type="ECO:0000259" key="5">
    <source>
        <dbReference type="Pfam" id="PF07940"/>
    </source>
</evidence>
<dbReference type="GO" id="GO:0016829">
    <property type="term" value="F:lyase activity"/>
    <property type="evidence" value="ECO:0007669"/>
    <property type="project" value="UniProtKB-KW"/>
</dbReference>